<evidence type="ECO:0000313" key="2">
    <source>
        <dbReference type="EMBL" id="KNE00172.1"/>
    </source>
</evidence>
<comment type="caution">
    <text evidence="2">The sequence shown here is derived from an EMBL/GenBank/DDBJ whole genome shotgun (WGS) entry which is preliminary data.</text>
</comment>
<dbReference type="VEuPathDB" id="FungiDB:CJI97_000807"/>
<proteinExistence type="predicted"/>
<dbReference type="EMBL" id="LGST01000019">
    <property type="protein sequence ID" value="KNE00172.1"/>
    <property type="molecule type" value="Genomic_DNA"/>
</dbReference>
<organism evidence="2 3">
    <name type="scientific">Candidozyma auris</name>
    <name type="common">Yeast</name>
    <name type="synonym">Candida auris</name>
    <dbReference type="NCBI Taxonomy" id="498019"/>
    <lineage>
        <taxon>Eukaryota</taxon>
        <taxon>Fungi</taxon>
        <taxon>Dikarya</taxon>
        <taxon>Ascomycota</taxon>
        <taxon>Saccharomycotina</taxon>
        <taxon>Pichiomycetes</taxon>
        <taxon>Metschnikowiaceae</taxon>
        <taxon>Candidozyma</taxon>
    </lineage>
</organism>
<keyword evidence="1" id="KW-0472">Membrane</keyword>
<accession>A0A0L0P1E2</accession>
<dbReference type="VEuPathDB" id="FungiDB:CJJ07_000427"/>
<protein>
    <submittedName>
        <fullName evidence="2">Uncharacterized protein</fullName>
    </submittedName>
</protein>
<sequence length="304" mass="34762">MMKESLVKKTLQENPSILNGSGPLQRTGTKLKTIIILVAVSSSLTMLLYLGVQIYKVSLDTLENVGPKSAFLPLWLSFDWPWERKFSFPKYLAYFDSEYYAYVDSVSNFTEELRLQKVEFLVLDELFKLKVVRDTFGIPLLLRTEKLDSFDIWIECKHPTVHGPTIRISKEHGKLRLLWKWTVHPLSWWGSIDRALTALGLKLDRLDNTEAMKKTHEKSSGRVHEVNTSKDGKLKRVLCSGDKEYSVLFKGSFHLSNSSTTRTGRVSYQGMIDFDHIGINRCARLTLVGLTVHENASDVSYKVV</sequence>
<dbReference type="VEuPathDB" id="FungiDB:CJI96_0003292"/>
<keyword evidence="1" id="KW-0812">Transmembrane</keyword>
<evidence type="ECO:0000256" key="1">
    <source>
        <dbReference type="SAM" id="Phobius"/>
    </source>
</evidence>
<feature type="transmembrane region" description="Helical" evidence="1">
    <location>
        <begin position="34"/>
        <end position="52"/>
    </location>
</feature>
<name>A0A0L0P1E2_CANAR</name>
<keyword evidence="1" id="KW-1133">Transmembrane helix</keyword>
<gene>
    <name evidence="2" type="ORF">QG37_02707</name>
</gene>
<dbReference type="VEuPathDB" id="FungiDB:B9J08_000806"/>
<dbReference type="VEuPathDB" id="FungiDB:QG37_02707"/>
<reference evidence="3" key="1">
    <citation type="journal article" date="2015" name="BMC Genomics">
        <title>Draft genome of a commonly misdiagnosed multidrug resistant pathogen Candida auris.</title>
        <authorList>
            <person name="Chatterjee S."/>
            <person name="Alampalli S.V."/>
            <person name="Nageshan R.K."/>
            <person name="Chettiar S.T."/>
            <person name="Joshi S."/>
            <person name="Tatu U.S."/>
        </authorList>
    </citation>
    <scope>NUCLEOTIDE SEQUENCE [LARGE SCALE GENOMIC DNA]</scope>
    <source>
        <strain evidence="3">6684</strain>
    </source>
</reference>
<dbReference type="Proteomes" id="UP000037122">
    <property type="component" value="Unassembled WGS sequence"/>
</dbReference>
<evidence type="ECO:0000313" key="3">
    <source>
        <dbReference type="Proteomes" id="UP000037122"/>
    </source>
</evidence>
<dbReference type="AlphaFoldDB" id="A0A0L0P1E2"/>
<dbReference type="VEuPathDB" id="FungiDB:CJJ09_002767"/>